<proteinExistence type="predicted"/>
<reference evidence="2 3" key="1">
    <citation type="submission" date="2020-07" db="EMBL/GenBank/DDBJ databases">
        <title>Genomic Encyclopedia of Type Strains, Phase IV (KMG-V): Genome sequencing to study the core and pangenomes of soil and plant-associated prokaryotes.</title>
        <authorList>
            <person name="Whitman W."/>
        </authorList>
    </citation>
    <scope>NUCLEOTIDE SEQUENCE [LARGE SCALE GENOMIC DNA]</scope>
    <source>
        <strain evidence="2 3">AN3</strain>
    </source>
</reference>
<dbReference type="Gene3D" id="1.10.10.10">
    <property type="entry name" value="Winged helix-like DNA-binding domain superfamily/Winged helix DNA-binding domain"/>
    <property type="match status" value="1"/>
</dbReference>
<name>A0A839EM18_9HYPH</name>
<keyword evidence="2" id="KW-0238">DNA-binding</keyword>
<feature type="domain" description="HTH luxR-type" evidence="1">
    <location>
        <begin position="324"/>
        <end position="381"/>
    </location>
</feature>
<evidence type="ECO:0000259" key="1">
    <source>
        <dbReference type="SMART" id="SM00421"/>
    </source>
</evidence>
<dbReference type="InterPro" id="IPR016032">
    <property type="entry name" value="Sig_transdc_resp-reg_C-effctor"/>
</dbReference>
<keyword evidence="3" id="KW-1185">Reference proteome</keyword>
<dbReference type="GO" id="GO:0006355">
    <property type="term" value="P:regulation of DNA-templated transcription"/>
    <property type="evidence" value="ECO:0007669"/>
    <property type="project" value="InterPro"/>
</dbReference>
<dbReference type="Proteomes" id="UP000549052">
    <property type="component" value="Unassembled WGS sequence"/>
</dbReference>
<dbReference type="SMART" id="SM00421">
    <property type="entry name" value="HTH_LUXR"/>
    <property type="match status" value="1"/>
</dbReference>
<dbReference type="EMBL" id="JACGXN010000011">
    <property type="protein sequence ID" value="MBA8881091.1"/>
    <property type="molecule type" value="Genomic_DNA"/>
</dbReference>
<protein>
    <submittedName>
        <fullName evidence="2">DNA-binding CsgD family transcriptional regulator</fullName>
    </submittedName>
</protein>
<dbReference type="AlphaFoldDB" id="A0A839EM18"/>
<dbReference type="RefSeq" id="WP_182551710.1">
    <property type="nucleotide sequence ID" value="NZ_JACGXN010000011.1"/>
</dbReference>
<organism evidence="2 3">
    <name type="scientific">Phyllobacterium myrsinacearum</name>
    <dbReference type="NCBI Taxonomy" id="28101"/>
    <lineage>
        <taxon>Bacteria</taxon>
        <taxon>Pseudomonadati</taxon>
        <taxon>Pseudomonadota</taxon>
        <taxon>Alphaproteobacteria</taxon>
        <taxon>Hyphomicrobiales</taxon>
        <taxon>Phyllobacteriaceae</taxon>
        <taxon>Phyllobacterium</taxon>
    </lineage>
</organism>
<dbReference type="SUPFAM" id="SSF46894">
    <property type="entry name" value="C-terminal effector domain of the bipartite response regulators"/>
    <property type="match status" value="1"/>
</dbReference>
<dbReference type="InterPro" id="IPR000792">
    <property type="entry name" value="Tscrpt_reg_LuxR_C"/>
</dbReference>
<accession>A0A839EM18</accession>
<sequence>MQFGDRELSFRIGEVGSAVDRAACDASRWVDVASLVHQLVPGTKVIMQIVDMQRAALLPPIVDGFLESTISAYEHHFWKLNPYYKPMAEMKLSSFKRTVELCPDENVKKTSFYNDLVKPEGEADGATVLKFASHRGRHATIALHYDNRIGERTDEQMRSLLHPLIPRMRAALEVNHLASRVLELPGGRGLIDNLIDAAMILDEDCRLLAANFGASALLADAGFMLIGARDFIQIKNAEATRAFAGVVKITCSPFMTAVRQEDIQVTSARTAYTITCVPIALDQAGISPLGLASIYAPKTVCLVIIRPCVATDDPEWIAANISLTFGLTKAQTTLLLEFERGGTLSQIAERLGVSRSTAHTHLKAIFSKTGTSKQRDIVTMVMKLKSSRNSFTVM</sequence>
<dbReference type="GO" id="GO:0003677">
    <property type="term" value="F:DNA binding"/>
    <property type="evidence" value="ECO:0007669"/>
    <property type="project" value="UniProtKB-KW"/>
</dbReference>
<evidence type="ECO:0000313" key="2">
    <source>
        <dbReference type="EMBL" id="MBA8881091.1"/>
    </source>
</evidence>
<evidence type="ECO:0000313" key="3">
    <source>
        <dbReference type="Proteomes" id="UP000549052"/>
    </source>
</evidence>
<gene>
    <name evidence="2" type="ORF">FHW16_004826</name>
</gene>
<comment type="caution">
    <text evidence="2">The sequence shown here is derived from an EMBL/GenBank/DDBJ whole genome shotgun (WGS) entry which is preliminary data.</text>
</comment>
<dbReference type="InterPro" id="IPR036388">
    <property type="entry name" value="WH-like_DNA-bd_sf"/>
</dbReference>
<dbReference type="Pfam" id="PF00196">
    <property type="entry name" value="GerE"/>
    <property type="match status" value="1"/>
</dbReference>